<protein>
    <submittedName>
        <fullName evidence="1">Uncharacterized protein</fullName>
    </submittedName>
</protein>
<reference evidence="1 2" key="1">
    <citation type="submission" date="2018-06" db="EMBL/GenBank/DDBJ databases">
        <authorList>
            <consortium name="Pathogen Informatics"/>
            <person name="Doyle S."/>
        </authorList>
    </citation>
    <scope>NUCLEOTIDE SEQUENCE [LARGE SCALE GENOMIC DNA]</scope>
    <source>
        <strain evidence="1 2">NCTC11661</strain>
    </source>
</reference>
<gene>
    <name evidence="1" type="ORF">NCTC11661_00807</name>
</gene>
<dbReference type="Proteomes" id="UP000255515">
    <property type="component" value="Unassembled WGS sequence"/>
</dbReference>
<proteinExistence type="predicted"/>
<evidence type="ECO:0000313" key="2">
    <source>
        <dbReference type="Proteomes" id="UP000255515"/>
    </source>
</evidence>
<evidence type="ECO:0000313" key="1">
    <source>
        <dbReference type="EMBL" id="SSZ47141.1"/>
    </source>
</evidence>
<name>A0A376C081_9FLAO</name>
<dbReference type="EMBL" id="UFTJ01000001">
    <property type="protein sequence ID" value="SSZ47141.1"/>
    <property type="molecule type" value="Genomic_DNA"/>
</dbReference>
<sequence length="135" mass="16054">MQRIVIQSDIMLPFPPYHRGFVEMEIDLIQNLPNEEKYELRIVDRCFILEPQDDAEISKKKYIGNPQTRFSTISYEDIKNLLSEIQMEINDRLSPELINKIFQKGLLKITQKECEKGITWYHSQANNWIIPNELQ</sequence>
<accession>A0A376C081</accession>
<dbReference type="RefSeq" id="WP_002686450.1">
    <property type="nucleotide sequence ID" value="NZ_UFTJ01000001.1"/>
</dbReference>
<organism evidence="1 2">
    <name type="scientific">Bergeyella zoohelcum</name>
    <dbReference type="NCBI Taxonomy" id="1015"/>
    <lineage>
        <taxon>Bacteria</taxon>
        <taxon>Pseudomonadati</taxon>
        <taxon>Bacteroidota</taxon>
        <taxon>Flavobacteriia</taxon>
        <taxon>Flavobacteriales</taxon>
        <taxon>Weeksellaceae</taxon>
        <taxon>Bergeyella</taxon>
    </lineage>
</organism>
<dbReference type="AlphaFoldDB" id="A0A376C081"/>